<evidence type="ECO:0000313" key="3">
    <source>
        <dbReference type="EMBL" id="VCT84669.1"/>
    </source>
</evidence>
<dbReference type="Proteomes" id="UP001189143">
    <property type="component" value="Unassembled WGS sequence"/>
</dbReference>
<evidence type="ECO:0000313" key="1">
    <source>
        <dbReference type="EMBL" id="CAG9707523.1"/>
    </source>
</evidence>
<dbReference type="EMBL" id="UWJD01000002">
    <property type="protein sequence ID" value="VCT84669.1"/>
    <property type="molecule type" value="Genomic_DNA"/>
</dbReference>
<gene>
    <name evidence="2" type="ORF">CNEO2_360008</name>
    <name evidence="1" type="ORF">CNEO_43069</name>
    <name evidence="3" type="ORF">CNEONATNEC25_02269</name>
</gene>
<evidence type="ECO:0000313" key="2">
    <source>
        <dbReference type="EMBL" id="CAI3608710.1"/>
    </source>
</evidence>
<reference evidence="3 4" key="1">
    <citation type="submission" date="2018-06" db="EMBL/GenBank/DDBJ databases">
        <authorList>
            <consortium name="IHU Genomes"/>
        </authorList>
    </citation>
    <scope>NUCLEOTIDE SEQUENCE [LARGE SCALE GENOMIC DNA]</scope>
    <source>
        <strain evidence="3 4">NEC25</strain>
    </source>
</reference>
<dbReference type="InterPro" id="IPR011256">
    <property type="entry name" value="Reg_factor_effector_dom_sf"/>
</dbReference>
<dbReference type="EMBL" id="CAKJVE010000004">
    <property type="protein sequence ID" value="CAG9707523.1"/>
    <property type="molecule type" value="Genomic_DNA"/>
</dbReference>
<dbReference type="Gene3D" id="3.20.80.10">
    <property type="entry name" value="Regulatory factor, effector binding domain"/>
    <property type="match status" value="1"/>
</dbReference>
<sequence length="76" mass="8975">MEILRGKFMKHEYRKHEKGLYLPKTKPELITVPKQKFIMIDGKGDPNSNSFAEKVGALYRKNSYDRFSCTKKQNYC</sequence>
<dbReference type="AlphaFoldDB" id="A0A650MP25"/>
<organism evidence="3 4">
    <name type="scientific">Clostridium neonatale</name>
    <dbReference type="NCBI Taxonomy" id="137838"/>
    <lineage>
        <taxon>Bacteria</taxon>
        <taxon>Bacillati</taxon>
        <taxon>Bacillota</taxon>
        <taxon>Clostridia</taxon>
        <taxon>Eubacteriales</taxon>
        <taxon>Clostridiaceae</taxon>
        <taxon>Clostridium</taxon>
    </lineage>
</organism>
<protein>
    <submittedName>
        <fullName evidence="3">Uncharacterized protein</fullName>
    </submittedName>
</protein>
<accession>A0A650MP25</accession>
<reference evidence="2" key="3">
    <citation type="submission" date="2022-10" db="EMBL/GenBank/DDBJ databases">
        <authorList>
            <person name="Aires J."/>
            <person name="Mesa V."/>
        </authorList>
    </citation>
    <scope>NUCLEOTIDE SEQUENCE</scope>
    <source>
        <strain evidence="2">Clostridium neonatale JD116</strain>
    </source>
</reference>
<reference evidence="1" key="2">
    <citation type="submission" date="2021-10" db="EMBL/GenBank/DDBJ databases">
        <authorList>
            <person name="Mesa V."/>
        </authorList>
    </citation>
    <scope>NUCLEOTIDE SEQUENCE</scope>
    <source>
        <strain evidence="1">CC3_PB</strain>
    </source>
</reference>
<proteinExistence type="predicted"/>
<dbReference type="Proteomes" id="UP000789738">
    <property type="component" value="Unassembled WGS sequence"/>
</dbReference>
<dbReference type="Proteomes" id="UP000431451">
    <property type="component" value="Unassembled WGS sequence"/>
</dbReference>
<dbReference type="EMBL" id="CAMTCP010000233">
    <property type="protein sequence ID" value="CAI3608710.1"/>
    <property type="molecule type" value="Genomic_DNA"/>
</dbReference>
<evidence type="ECO:0000313" key="4">
    <source>
        <dbReference type="Proteomes" id="UP000431451"/>
    </source>
</evidence>
<name>A0A650MP25_9CLOT</name>